<reference evidence="10" key="1">
    <citation type="journal article" date="2020" name="Ecol. Evol.">
        <title>Genome structure and content of the rice root-knot nematode (Meloidogyne graminicola).</title>
        <authorList>
            <person name="Phan N.T."/>
            <person name="Danchin E.G.J."/>
            <person name="Klopp C."/>
            <person name="Perfus-Barbeoch L."/>
            <person name="Kozlowski D.K."/>
            <person name="Koutsovoulos G.D."/>
            <person name="Lopez-Roques C."/>
            <person name="Bouchez O."/>
            <person name="Zahm M."/>
            <person name="Besnard G."/>
            <person name="Bellafiore S."/>
        </authorList>
    </citation>
    <scope>NUCLEOTIDE SEQUENCE</scope>
    <source>
        <strain evidence="10">VN-18</strain>
    </source>
</reference>
<protein>
    <recommendedName>
        <fullName evidence="8">Protein Wnt</fullName>
    </recommendedName>
</protein>
<keyword evidence="7" id="KW-1015">Disulfide bond</keyword>
<dbReference type="EMBL" id="JABEBT010000022">
    <property type="protein sequence ID" value="KAF7637156.1"/>
    <property type="molecule type" value="Genomic_DNA"/>
</dbReference>
<dbReference type="Pfam" id="PF00110">
    <property type="entry name" value="wnt"/>
    <property type="match status" value="1"/>
</dbReference>
<keyword evidence="9" id="KW-0732">Signal</keyword>
<keyword evidence="11" id="KW-1185">Reference proteome</keyword>
<dbReference type="PANTHER" id="PTHR12027">
    <property type="entry name" value="WNT RELATED"/>
    <property type="match status" value="1"/>
</dbReference>
<dbReference type="GO" id="GO:0045165">
    <property type="term" value="P:cell fate commitment"/>
    <property type="evidence" value="ECO:0007669"/>
    <property type="project" value="TreeGrafter"/>
</dbReference>
<dbReference type="AlphaFoldDB" id="A0A8S9ZV47"/>
<evidence type="ECO:0000256" key="5">
    <source>
        <dbReference type="ARBA" id="ARBA00022530"/>
    </source>
</evidence>
<sequence>MPIDLLFFLKWLKIAKACSSGQLANCPCGIGDTVTTNAIDPTAKNLLQHNLTELSYKWKGCSDNVVQGRRISREWSDSKWRPNLEEAINEIATRNNWNIVNTEAIGEGSDDYIEDDHMRKILKLKRHSPGSKRNGQKARMNEFNNEIGRQVVEQSLYKKCLQPGASLKRWKGKGPDSDDEIQSLVKVEMGY</sequence>
<dbReference type="InterPro" id="IPR005817">
    <property type="entry name" value="Wnt"/>
</dbReference>
<feature type="signal peptide" evidence="9">
    <location>
        <begin position="1"/>
        <end position="17"/>
    </location>
</feature>
<dbReference type="GO" id="GO:0005615">
    <property type="term" value="C:extracellular space"/>
    <property type="evidence" value="ECO:0007669"/>
    <property type="project" value="TreeGrafter"/>
</dbReference>
<proteinExistence type="inferred from homology"/>
<gene>
    <name evidence="10" type="ORF">Mgra_00003326</name>
</gene>
<keyword evidence="5" id="KW-0272">Extracellular matrix</keyword>
<evidence type="ECO:0000256" key="6">
    <source>
        <dbReference type="ARBA" id="ARBA00022687"/>
    </source>
</evidence>
<evidence type="ECO:0000313" key="10">
    <source>
        <dbReference type="EMBL" id="KAF7637156.1"/>
    </source>
</evidence>
<evidence type="ECO:0000256" key="2">
    <source>
        <dbReference type="ARBA" id="ARBA00005683"/>
    </source>
</evidence>
<evidence type="ECO:0000313" key="11">
    <source>
        <dbReference type="Proteomes" id="UP000605970"/>
    </source>
</evidence>
<accession>A0A8S9ZV47</accession>
<dbReference type="GO" id="GO:0005125">
    <property type="term" value="F:cytokine activity"/>
    <property type="evidence" value="ECO:0007669"/>
    <property type="project" value="TreeGrafter"/>
</dbReference>
<comment type="function">
    <text evidence="8">Ligand for members of the frizzled family of seven transmembrane receptors.</text>
</comment>
<comment type="subcellular location">
    <subcellularLocation>
        <location evidence="1 8">Secreted</location>
        <location evidence="1 8">Extracellular space</location>
        <location evidence="1 8">Extracellular matrix</location>
    </subcellularLocation>
</comment>
<dbReference type="OrthoDB" id="5945655at2759"/>
<evidence type="ECO:0000256" key="8">
    <source>
        <dbReference type="RuleBase" id="RU003500"/>
    </source>
</evidence>
<dbReference type="Proteomes" id="UP000605970">
    <property type="component" value="Unassembled WGS sequence"/>
</dbReference>
<evidence type="ECO:0000256" key="4">
    <source>
        <dbReference type="ARBA" id="ARBA00022525"/>
    </source>
</evidence>
<comment type="similarity">
    <text evidence="2 8">Belongs to the Wnt family.</text>
</comment>
<keyword evidence="6 8" id="KW-0879">Wnt signaling pathway</keyword>
<feature type="chain" id="PRO_5035781615" description="Protein Wnt" evidence="9">
    <location>
        <begin position="18"/>
        <end position="191"/>
    </location>
</feature>
<keyword evidence="4" id="KW-0964">Secreted</keyword>
<dbReference type="PANTHER" id="PTHR12027:SF102">
    <property type="entry name" value="PROTEIN WNT"/>
    <property type="match status" value="1"/>
</dbReference>
<keyword evidence="3 8" id="KW-0217">Developmental protein</keyword>
<dbReference type="GO" id="GO:0060070">
    <property type="term" value="P:canonical Wnt signaling pathway"/>
    <property type="evidence" value="ECO:0007669"/>
    <property type="project" value="TreeGrafter"/>
</dbReference>
<evidence type="ECO:0000256" key="1">
    <source>
        <dbReference type="ARBA" id="ARBA00004498"/>
    </source>
</evidence>
<evidence type="ECO:0000256" key="3">
    <source>
        <dbReference type="ARBA" id="ARBA00022473"/>
    </source>
</evidence>
<evidence type="ECO:0000256" key="7">
    <source>
        <dbReference type="ARBA" id="ARBA00023157"/>
    </source>
</evidence>
<evidence type="ECO:0000256" key="9">
    <source>
        <dbReference type="SAM" id="SignalP"/>
    </source>
</evidence>
<comment type="caution">
    <text evidence="10">The sequence shown here is derived from an EMBL/GenBank/DDBJ whole genome shotgun (WGS) entry which is preliminary data.</text>
</comment>
<dbReference type="GO" id="GO:0030182">
    <property type="term" value="P:neuron differentiation"/>
    <property type="evidence" value="ECO:0007669"/>
    <property type="project" value="TreeGrafter"/>
</dbReference>
<dbReference type="GO" id="GO:0005109">
    <property type="term" value="F:frizzled binding"/>
    <property type="evidence" value="ECO:0007669"/>
    <property type="project" value="TreeGrafter"/>
</dbReference>
<organism evidence="10 11">
    <name type="scientific">Meloidogyne graminicola</name>
    <dbReference type="NCBI Taxonomy" id="189291"/>
    <lineage>
        <taxon>Eukaryota</taxon>
        <taxon>Metazoa</taxon>
        <taxon>Ecdysozoa</taxon>
        <taxon>Nematoda</taxon>
        <taxon>Chromadorea</taxon>
        <taxon>Rhabditida</taxon>
        <taxon>Tylenchina</taxon>
        <taxon>Tylenchomorpha</taxon>
        <taxon>Tylenchoidea</taxon>
        <taxon>Meloidogynidae</taxon>
        <taxon>Meloidogyninae</taxon>
        <taxon>Meloidogyne</taxon>
    </lineage>
</organism>
<name>A0A8S9ZV47_9BILA</name>